<name>A0A8H8A157_9FUNG</name>
<sequence length="237" mass="25378">DTPVRGAGSILRRRGFDGSFVAAAVRPLFVAAFSTALLVLAAVPAALVAAVPPGEGSGNAPAASAYAEELKSHVRAHIEMAHKILKSLAADLPGKAGEFARDNNEGIKCWFVSVANFLRQELNGELDRTPTLILKMQDWADKIHTLDDAIRPVFLSPSNDPLEAHGDQLRRMILQGERNEGVYARNNAGALTRNDQDIILHVVRVPGEVDVGEAGVNGPHRRPRNLPPPSPPPPPQG</sequence>
<feature type="compositionally biased region" description="Pro residues" evidence="1">
    <location>
        <begin position="225"/>
        <end position="237"/>
    </location>
</feature>
<feature type="non-terminal residue" evidence="3">
    <location>
        <position position="1"/>
    </location>
</feature>
<keyword evidence="2" id="KW-0812">Transmembrane</keyword>
<keyword evidence="4" id="KW-1185">Reference proteome</keyword>
<keyword evidence="2" id="KW-0472">Membrane</keyword>
<feature type="transmembrane region" description="Helical" evidence="2">
    <location>
        <begin position="20"/>
        <end position="43"/>
    </location>
</feature>
<accession>A0A8H8A157</accession>
<evidence type="ECO:0000256" key="1">
    <source>
        <dbReference type="SAM" id="MobiDB-lite"/>
    </source>
</evidence>
<gene>
    <name evidence="3" type="ORF">BJ554DRAFT_1750</name>
</gene>
<feature type="region of interest" description="Disordered" evidence="1">
    <location>
        <begin position="210"/>
        <end position="237"/>
    </location>
</feature>
<evidence type="ECO:0000313" key="3">
    <source>
        <dbReference type="EMBL" id="KAG5463099.1"/>
    </source>
</evidence>
<evidence type="ECO:0000256" key="2">
    <source>
        <dbReference type="SAM" id="Phobius"/>
    </source>
</evidence>
<keyword evidence="2" id="KW-1133">Transmembrane helix</keyword>
<proteinExistence type="predicted"/>
<dbReference type="EMBL" id="JAEFCI010001141">
    <property type="protein sequence ID" value="KAG5463099.1"/>
    <property type="molecule type" value="Genomic_DNA"/>
</dbReference>
<evidence type="ECO:0000313" key="4">
    <source>
        <dbReference type="Proteomes" id="UP000673691"/>
    </source>
</evidence>
<organism evidence="3 4">
    <name type="scientific">Olpidium bornovanus</name>
    <dbReference type="NCBI Taxonomy" id="278681"/>
    <lineage>
        <taxon>Eukaryota</taxon>
        <taxon>Fungi</taxon>
        <taxon>Fungi incertae sedis</taxon>
        <taxon>Olpidiomycota</taxon>
        <taxon>Olpidiomycotina</taxon>
        <taxon>Olpidiomycetes</taxon>
        <taxon>Olpidiales</taxon>
        <taxon>Olpidiaceae</taxon>
        <taxon>Olpidium</taxon>
    </lineage>
</organism>
<protein>
    <submittedName>
        <fullName evidence="3">Uncharacterized protein</fullName>
    </submittedName>
</protein>
<comment type="caution">
    <text evidence="3">The sequence shown here is derived from an EMBL/GenBank/DDBJ whole genome shotgun (WGS) entry which is preliminary data.</text>
</comment>
<dbReference type="Proteomes" id="UP000673691">
    <property type="component" value="Unassembled WGS sequence"/>
</dbReference>
<dbReference type="AlphaFoldDB" id="A0A8H8A157"/>
<reference evidence="3 4" key="1">
    <citation type="journal article" name="Sci. Rep.">
        <title>Genome-scale phylogenetic analyses confirm Olpidium as the closest living zoosporic fungus to the non-flagellated, terrestrial fungi.</title>
        <authorList>
            <person name="Chang Y."/>
            <person name="Rochon D."/>
            <person name="Sekimoto S."/>
            <person name="Wang Y."/>
            <person name="Chovatia M."/>
            <person name="Sandor L."/>
            <person name="Salamov A."/>
            <person name="Grigoriev I.V."/>
            <person name="Stajich J.E."/>
            <person name="Spatafora J.W."/>
        </authorList>
    </citation>
    <scope>NUCLEOTIDE SEQUENCE [LARGE SCALE GENOMIC DNA]</scope>
    <source>
        <strain evidence="3">S191</strain>
    </source>
</reference>